<gene>
    <name evidence="1" type="ORF">GCM10007872_07670</name>
</gene>
<dbReference type="EMBL" id="BSNZ01000003">
    <property type="protein sequence ID" value="GLQ83859.1"/>
    <property type="molecule type" value="Genomic_DNA"/>
</dbReference>
<reference evidence="2" key="1">
    <citation type="journal article" date="2019" name="Int. J. Syst. Evol. Microbiol.">
        <title>The Global Catalogue of Microorganisms (GCM) 10K type strain sequencing project: providing services to taxonomists for standard genome sequencing and annotation.</title>
        <authorList>
            <consortium name="The Broad Institute Genomics Platform"/>
            <consortium name="The Broad Institute Genome Sequencing Center for Infectious Disease"/>
            <person name="Wu L."/>
            <person name="Ma J."/>
        </authorList>
    </citation>
    <scope>NUCLEOTIDE SEQUENCE [LARGE SCALE GENOMIC DNA]</scope>
    <source>
        <strain evidence="2">NBRC 12467</strain>
    </source>
</reference>
<evidence type="ECO:0000313" key="2">
    <source>
        <dbReference type="Proteomes" id="UP001156708"/>
    </source>
</evidence>
<comment type="caution">
    <text evidence="1">The sequence shown here is derived from an EMBL/GenBank/DDBJ whole genome shotgun (WGS) entry which is preliminary data.</text>
</comment>
<proteinExistence type="predicted"/>
<accession>A0AA37WAP7</accession>
<name>A0AA37WAP7_9PROT</name>
<keyword evidence="2" id="KW-1185">Reference proteome</keyword>
<evidence type="ECO:0000313" key="1">
    <source>
        <dbReference type="EMBL" id="GLQ83859.1"/>
    </source>
</evidence>
<sequence length="64" mass="6766">MSDPNQTDWCQWKQNSLSDRIQKGGFIAGKRDVLAIAGADAAGEQVSGPDHDLEILGSVSVLPA</sequence>
<dbReference type="AlphaFoldDB" id="A0AA37WAP7"/>
<dbReference type="Proteomes" id="UP001156708">
    <property type="component" value="Unassembled WGS sequence"/>
</dbReference>
<organism evidence="1 2">
    <name type="scientific">Gluconobacter sphaericus NBRC 12467</name>
    <dbReference type="NCBI Taxonomy" id="1307951"/>
    <lineage>
        <taxon>Bacteria</taxon>
        <taxon>Pseudomonadati</taxon>
        <taxon>Pseudomonadota</taxon>
        <taxon>Alphaproteobacteria</taxon>
        <taxon>Acetobacterales</taxon>
        <taxon>Acetobacteraceae</taxon>
        <taxon>Gluconobacter</taxon>
    </lineage>
</organism>
<protein>
    <submittedName>
        <fullName evidence="1">Uncharacterized protein</fullName>
    </submittedName>
</protein>